<proteinExistence type="predicted"/>
<keyword evidence="2" id="KW-1185">Reference proteome</keyword>
<dbReference type="Proteomes" id="UP000786811">
    <property type="component" value="Unassembled WGS sequence"/>
</dbReference>
<comment type="caution">
    <text evidence="1">The sequence shown here is derived from an EMBL/GenBank/DDBJ whole genome shotgun (WGS) entry which is preliminary data.</text>
</comment>
<sequence>MNGKTLEPIKSFFKFDHLESTQKKQSNYLISGRSMLSNTCSGTPRRQSAMSSSSLVIEQLSCSPTFRLRLLGSCTEAQGLRAEPLNSITLCSKPIHTIKGILTGLQTFKRKKFYSVLKNSYYLES</sequence>
<evidence type="ECO:0000313" key="2">
    <source>
        <dbReference type="Proteomes" id="UP000786811"/>
    </source>
</evidence>
<name>A0A8J2HLM7_COTCN</name>
<gene>
    <name evidence="1" type="ORF">HICCMSTLAB_LOCUS12828</name>
</gene>
<dbReference type="AlphaFoldDB" id="A0A8J2HLM7"/>
<organism evidence="1 2">
    <name type="scientific">Cotesia congregata</name>
    <name type="common">Parasitoid wasp</name>
    <name type="synonym">Apanteles congregatus</name>
    <dbReference type="NCBI Taxonomy" id="51543"/>
    <lineage>
        <taxon>Eukaryota</taxon>
        <taxon>Metazoa</taxon>
        <taxon>Ecdysozoa</taxon>
        <taxon>Arthropoda</taxon>
        <taxon>Hexapoda</taxon>
        <taxon>Insecta</taxon>
        <taxon>Pterygota</taxon>
        <taxon>Neoptera</taxon>
        <taxon>Endopterygota</taxon>
        <taxon>Hymenoptera</taxon>
        <taxon>Apocrita</taxon>
        <taxon>Ichneumonoidea</taxon>
        <taxon>Braconidae</taxon>
        <taxon>Microgastrinae</taxon>
        <taxon>Cotesia</taxon>
    </lineage>
</organism>
<protein>
    <submittedName>
        <fullName evidence="1">Uncharacterized protein</fullName>
    </submittedName>
</protein>
<evidence type="ECO:0000313" key="1">
    <source>
        <dbReference type="EMBL" id="CAG5107607.1"/>
    </source>
</evidence>
<accession>A0A8J2HLM7</accession>
<dbReference type="EMBL" id="CAJNRD030001124">
    <property type="protein sequence ID" value="CAG5107607.1"/>
    <property type="molecule type" value="Genomic_DNA"/>
</dbReference>
<reference evidence="1" key="1">
    <citation type="submission" date="2021-04" db="EMBL/GenBank/DDBJ databases">
        <authorList>
            <person name="Chebbi M.A.C M."/>
        </authorList>
    </citation>
    <scope>NUCLEOTIDE SEQUENCE</scope>
</reference>